<protein>
    <submittedName>
        <fullName evidence="1">Uncharacterized protein</fullName>
    </submittedName>
</protein>
<sequence>MQLYYNMKSSQCGKIWKRCGNSGNKKNLKK</sequence>
<organism evidence="1">
    <name type="scientific">Tectiviridae sp. cthzn51</name>
    <dbReference type="NCBI Taxonomy" id="2826821"/>
    <lineage>
        <taxon>Viruses</taxon>
        <taxon>Varidnaviria</taxon>
        <taxon>Bamfordvirae</taxon>
        <taxon>Preplasmiviricota</taxon>
        <taxon>Prepoliviricotina</taxon>
        <taxon>Tectiliviricetes</taxon>
        <taxon>Kalamavirales</taxon>
        <taxon>Tectiviridae</taxon>
    </lineage>
</organism>
<name>A0A8S5LUE0_9VIRU</name>
<dbReference type="EMBL" id="BK014741">
    <property type="protein sequence ID" value="DAD73641.1"/>
    <property type="molecule type" value="Genomic_DNA"/>
</dbReference>
<reference evidence="1" key="1">
    <citation type="journal article" date="2021" name="Proc. Natl. Acad. Sci. U.S.A.">
        <title>A Catalog of Tens of Thousands of Viruses from Human Metagenomes Reveals Hidden Associations with Chronic Diseases.</title>
        <authorList>
            <person name="Tisza M.J."/>
            <person name="Buck C.B."/>
        </authorList>
    </citation>
    <scope>NUCLEOTIDE SEQUENCE</scope>
    <source>
        <strain evidence="1">Cthzn51</strain>
    </source>
</reference>
<accession>A0A8S5LUE0</accession>
<evidence type="ECO:0000313" key="1">
    <source>
        <dbReference type="EMBL" id="DAD73641.1"/>
    </source>
</evidence>
<proteinExistence type="predicted"/>